<evidence type="ECO:0000313" key="3">
    <source>
        <dbReference type="Proteomes" id="UP000574067"/>
    </source>
</evidence>
<dbReference type="InterPro" id="IPR025285">
    <property type="entry name" value="DUF4145"/>
</dbReference>
<organism evidence="2 3">
    <name type="scientific">Azohydromonas caseinilytica</name>
    <dbReference type="NCBI Taxonomy" id="2728836"/>
    <lineage>
        <taxon>Bacteria</taxon>
        <taxon>Pseudomonadati</taxon>
        <taxon>Pseudomonadota</taxon>
        <taxon>Betaproteobacteria</taxon>
        <taxon>Burkholderiales</taxon>
        <taxon>Sphaerotilaceae</taxon>
        <taxon>Azohydromonas</taxon>
    </lineage>
</organism>
<evidence type="ECO:0000259" key="1">
    <source>
        <dbReference type="Pfam" id="PF13643"/>
    </source>
</evidence>
<dbReference type="Proteomes" id="UP000574067">
    <property type="component" value="Unassembled WGS sequence"/>
</dbReference>
<keyword evidence="3" id="KW-1185">Reference proteome</keyword>
<dbReference type="AlphaFoldDB" id="A0A848F5U3"/>
<sequence>MITTNSTPSTESTAFACPHCGAYTSQHWFHLYARQNNDDARTPNIPDEDRRKHFLEASDIPQEVKPKLLEWCDKILSGSPFFEDIGKWDNVRNTVENLNISECYNCKKIAVWVHKSMVYPETRMGPKPNVDLPTDILRDYEEARSIVNVSPRGAAALLRLAVQKLCAHLGERGKNIDEDIASLVGKGLDPLVQQALDIVRVIGNEAVHPGTLDIRDDQNIAIQLCELVNLVCQQIITQPKAIRSLYDKLPEGKRTAIESRNAKALNLNT</sequence>
<reference evidence="2 3" key="1">
    <citation type="submission" date="2020-04" db="EMBL/GenBank/DDBJ databases">
        <title>Azohydromonas sp. isolated from soil.</title>
        <authorList>
            <person name="Dahal R.H."/>
        </authorList>
    </citation>
    <scope>NUCLEOTIDE SEQUENCE [LARGE SCALE GENOMIC DNA]</scope>
    <source>
        <strain evidence="2 3">G-1-1-14</strain>
    </source>
</reference>
<dbReference type="Pfam" id="PF13643">
    <property type="entry name" value="DUF4145"/>
    <property type="match status" value="1"/>
</dbReference>
<accession>A0A848F5U3</accession>
<protein>
    <submittedName>
        <fullName evidence="2">DUF4145 domain-containing protein</fullName>
    </submittedName>
</protein>
<gene>
    <name evidence="2" type="ORF">HHL10_05905</name>
</gene>
<proteinExistence type="predicted"/>
<evidence type="ECO:0000313" key="2">
    <source>
        <dbReference type="EMBL" id="NML14508.1"/>
    </source>
</evidence>
<dbReference type="EMBL" id="JABBFW010000003">
    <property type="protein sequence ID" value="NML14508.1"/>
    <property type="molecule type" value="Genomic_DNA"/>
</dbReference>
<name>A0A848F5U3_9BURK</name>
<comment type="caution">
    <text evidence="2">The sequence shown here is derived from an EMBL/GenBank/DDBJ whole genome shotgun (WGS) entry which is preliminary data.</text>
</comment>
<feature type="domain" description="DUF4145" evidence="1">
    <location>
        <begin position="141"/>
        <end position="220"/>
    </location>
</feature>